<proteinExistence type="inferred from homology"/>
<evidence type="ECO:0000256" key="2">
    <source>
        <dbReference type="ARBA" id="ARBA00009083"/>
    </source>
</evidence>
<sequence>MTKKSLIERNNKRKLLINKYYIKRKKLNFIIKSNKFSSLDKWKANIKLQLLPRDSSIVRLRNRCYITGRPRGFIRYFGLSRIKFRELSLLGNIPGIKKSSW</sequence>
<dbReference type="PROSITE" id="PS00527">
    <property type="entry name" value="RIBOSOMAL_S14"/>
    <property type="match status" value="1"/>
</dbReference>
<dbReference type="HAMAP" id="MF_00537">
    <property type="entry name" value="Ribosomal_uS14_1"/>
    <property type="match status" value="1"/>
</dbReference>
<dbReference type="FunFam" id="1.10.287.1480:FF:000001">
    <property type="entry name" value="30S ribosomal protein S14"/>
    <property type="match status" value="1"/>
</dbReference>
<evidence type="ECO:0000313" key="9">
    <source>
        <dbReference type="Proteomes" id="UP000289537"/>
    </source>
</evidence>
<dbReference type="PANTHER" id="PTHR19836:SF19">
    <property type="entry name" value="SMALL RIBOSOMAL SUBUNIT PROTEIN US14M"/>
    <property type="match status" value="1"/>
</dbReference>
<reference evidence="8 9" key="1">
    <citation type="journal article" date="2017" name="Proc. Natl. Acad. Sci. U.S.A.">
        <title>Small genome symbiont underlies cuticle hardness in beetles.</title>
        <authorList>
            <person name="Anbutsu H."/>
            <person name="Moriyama M."/>
            <person name="Nikoh N."/>
            <person name="Hosokawa T."/>
            <person name="Futahashi R."/>
            <person name="Tanahashi M."/>
            <person name="Meng X.Y."/>
            <person name="Kuriwada T."/>
            <person name="Mori N."/>
            <person name="Oshima K."/>
            <person name="Hattori M."/>
            <person name="Fujie M."/>
            <person name="Satoh N."/>
            <person name="Maeda T."/>
            <person name="Shigenobu S."/>
            <person name="Koga R."/>
            <person name="Fukatsu T."/>
        </authorList>
    </citation>
    <scope>NUCLEOTIDE SEQUENCE [LARGE SCALE GENOMIC DNA]</scope>
    <source>
        <strain evidence="8">NARRFE1</strain>
    </source>
</reference>
<keyword evidence="4 7" id="KW-0687">Ribonucleoprotein</keyword>
<keyword evidence="3 7" id="KW-0689">Ribosomal protein</keyword>
<keyword evidence="9" id="KW-1185">Reference proteome</keyword>
<name>A0A2Z5TPW2_9GAMM</name>
<keyword evidence="7" id="KW-0699">rRNA-binding</keyword>
<dbReference type="Gene3D" id="1.10.287.1480">
    <property type="match status" value="1"/>
</dbReference>
<comment type="subunit">
    <text evidence="6 7">Part of the 30S ribosomal subunit. Contacts proteins S3 and S10.</text>
</comment>
<evidence type="ECO:0000313" key="8">
    <source>
        <dbReference type="EMBL" id="BBA85104.1"/>
    </source>
</evidence>
<evidence type="ECO:0000256" key="3">
    <source>
        <dbReference type="ARBA" id="ARBA00022980"/>
    </source>
</evidence>
<dbReference type="SUPFAM" id="SSF57716">
    <property type="entry name" value="Glucocorticoid receptor-like (DNA-binding domain)"/>
    <property type="match status" value="1"/>
</dbReference>
<protein>
    <recommendedName>
        <fullName evidence="5 7">Small ribosomal subunit protein uS14</fullName>
    </recommendedName>
</protein>
<dbReference type="EMBL" id="AP018161">
    <property type="protein sequence ID" value="BBA85104.1"/>
    <property type="molecule type" value="Genomic_DNA"/>
</dbReference>
<dbReference type="AlphaFoldDB" id="A0A2Z5TPW2"/>
<dbReference type="GO" id="GO:0003735">
    <property type="term" value="F:structural constituent of ribosome"/>
    <property type="evidence" value="ECO:0007669"/>
    <property type="project" value="InterPro"/>
</dbReference>
<dbReference type="InterPro" id="IPR001209">
    <property type="entry name" value="Ribosomal_uS14"/>
</dbReference>
<dbReference type="InterPro" id="IPR018271">
    <property type="entry name" value="Ribosomal_uS14_CS"/>
</dbReference>
<dbReference type="Proteomes" id="UP000289537">
    <property type="component" value="Chromosome"/>
</dbReference>
<organism evidence="8 9">
    <name type="scientific">endosymbiont of Rhynchophorus ferrugineus</name>
    <dbReference type="NCBI Taxonomy" id="1972133"/>
    <lineage>
        <taxon>Bacteria</taxon>
        <taxon>Pseudomonadati</taxon>
        <taxon>Pseudomonadota</taxon>
        <taxon>Gammaproteobacteria</taxon>
        <taxon>Candidatus Nardonella</taxon>
    </lineage>
</organism>
<dbReference type="RefSeq" id="WP_148708451.1">
    <property type="nucleotide sequence ID" value="NZ_AP018161.1"/>
</dbReference>
<evidence type="ECO:0000256" key="1">
    <source>
        <dbReference type="ARBA" id="ARBA00003686"/>
    </source>
</evidence>
<gene>
    <name evidence="7 8" type="primary">rpsN</name>
    <name evidence="8" type="ORF">NARRFE1_01690</name>
</gene>
<dbReference type="GO" id="GO:0006412">
    <property type="term" value="P:translation"/>
    <property type="evidence" value="ECO:0007669"/>
    <property type="project" value="UniProtKB-UniRule"/>
</dbReference>
<evidence type="ECO:0000256" key="6">
    <source>
        <dbReference type="ARBA" id="ARBA00047110"/>
    </source>
</evidence>
<accession>A0A2Z5TPW2</accession>
<dbReference type="KEGG" id="eor:NARRFE1_01690"/>
<dbReference type="OrthoDB" id="9810484at2"/>
<dbReference type="GO" id="GO:0019843">
    <property type="term" value="F:rRNA binding"/>
    <property type="evidence" value="ECO:0007669"/>
    <property type="project" value="UniProtKB-UniRule"/>
</dbReference>
<comment type="similarity">
    <text evidence="2 7">Belongs to the universal ribosomal protein uS14 family.</text>
</comment>
<dbReference type="Pfam" id="PF00253">
    <property type="entry name" value="Ribosomal_S14"/>
    <property type="match status" value="1"/>
</dbReference>
<comment type="function">
    <text evidence="1 7">Binds 16S rRNA, required for the assembly of 30S particles and may also be responsible for determining the conformation of the 16S rRNA at the A site.</text>
</comment>
<evidence type="ECO:0000256" key="7">
    <source>
        <dbReference type="HAMAP-Rule" id="MF_00537"/>
    </source>
</evidence>
<dbReference type="PANTHER" id="PTHR19836">
    <property type="entry name" value="30S RIBOSOMAL PROTEIN S14"/>
    <property type="match status" value="1"/>
</dbReference>
<dbReference type="InterPro" id="IPR023036">
    <property type="entry name" value="Ribosomal_uS14_bac/plastid"/>
</dbReference>
<dbReference type="GO" id="GO:0005737">
    <property type="term" value="C:cytoplasm"/>
    <property type="evidence" value="ECO:0007669"/>
    <property type="project" value="UniProtKB-ARBA"/>
</dbReference>
<evidence type="ECO:0000256" key="5">
    <source>
        <dbReference type="ARBA" id="ARBA00035167"/>
    </source>
</evidence>
<evidence type="ECO:0000256" key="4">
    <source>
        <dbReference type="ARBA" id="ARBA00023274"/>
    </source>
</evidence>
<dbReference type="NCBIfam" id="NF006477">
    <property type="entry name" value="PRK08881.1"/>
    <property type="match status" value="1"/>
</dbReference>
<keyword evidence="7" id="KW-0694">RNA-binding</keyword>
<dbReference type="GO" id="GO:0015935">
    <property type="term" value="C:small ribosomal subunit"/>
    <property type="evidence" value="ECO:0007669"/>
    <property type="project" value="TreeGrafter"/>
</dbReference>